<dbReference type="EMBL" id="AP024329">
    <property type="protein sequence ID" value="BCQ35210.1"/>
    <property type="molecule type" value="Genomic_DNA"/>
</dbReference>
<evidence type="ECO:0000256" key="2">
    <source>
        <dbReference type="ARBA" id="ARBA00022801"/>
    </source>
</evidence>
<feature type="domain" description="Carboxylesterase type B" evidence="4">
    <location>
        <begin position="8"/>
        <end position="464"/>
    </location>
</feature>
<keyword evidence="2 3" id="KW-0378">Hydrolase</keyword>
<evidence type="ECO:0000259" key="4">
    <source>
        <dbReference type="Pfam" id="PF00135"/>
    </source>
</evidence>
<dbReference type="PANTHER" id="PTHR11559">
    <property type="entry name" value="CARBOXYLESTERASE"/>
    <property type="match status" value="1"/>
</dbReference>
<name>A0ABM7N167_ERWRD</name>
<dbReference type="InterPro" id="IPR050309">
    <property type="entry name" value="Type-B_Carboxylest/Lipase"/>
</dbReference>
<comment type="similarity">
    <text evidence="1 3">Belongs to the type-B carboxylesterase/lipase family.</text>
</comment>
<dbReference type="InterPro" id="IPR002018">
    <property type="entry name" value="CarbesteraseB"/>
</dbReference>
<sequence>MRNERSLRIMTAEGSLLGSVEEGIFVFKGIPYAAPPVGELRWKAPKPLNAWQGDKDATDWGPASWQSREYCLAVGGGDPGRFHEDCLYLNVWTPDIAPATPLPVMVWIHGGGYAVGSGGLTPYLGEPLAQRGAVIVTINYRLGQLGFFAHPALDREYADGEVVNNFALLDQIAALQWVQRNIRAFGGNPKNVTLMGESSGARSVLSLFASPLAEGLFHKGIVQSAYGVPDVSRTEALKKGQALASHFNLPDASAEQLRALPAESFWPLDRALNIGPVAIHGDRVLPQPMLSVFAAARQQRLPLMIGSNSDEASVLAYFGVDAAKVIADMRRKHPLALRLIKLLYPDVWDDGELGRQVARDMTFTTQGYIVALAQHRAGVPGWRYYFDYVSENAHDLYPHGTWHGNEIPYVLNTLGQLDPVDTARPFTEGDHDFSQRVSEYWLRFARDATVFSHQINGETDWPAWHPWSDITLRFGRHGLACIAPEKRFMRRRMQVFRLLMRAFVHLRHD</sequence>
<proteinExistence type="inferred from homology"/>
<keyword evidence="6" id="KW-1185">Reference proteome</keyword>
<dbReference type="RefSeq" id="WP_213202057.1">
    <property type="nucleotide sequence ID" value="NZ_AP024329.1"/>
</dbReference>
<dbReference type="InterPro" id="IPR019826">
    <property type="entry name" value="Carboxylesterase_B_AS"/>
</dbReference>
<evidence type="ECO:0000313" key="5">
    <source>
        <dbReference type="EMBL" id="BCQ35210.1"/>
    </source>
</evidence>
<reference evidence="5 6" key="1">
    <citation type="submission" date="2021-01" db="EMBL/GenBank/DDBJ databases">
        <title>Complete genome sequence of Erwinia rhapontici MAFF 311153.</title>
        <authorList>
            <person name="Morohoshi T."/>
            <person name="Someya N."/>
        </authorList>
    </citation>
    <scope>NUCLEOTIDE SEQUENCE [LARGE SCALE GENOMIC DNA]</scope>
    <source>
        <strain evidence="5 6">MAFF 311153</strain>
    </source>
</reference>
<evidence type="ECO:0000313" key="6">
    <source>
        <dbReference type="Proteomes" id="UP000677515"/>
    </source>
</evidence>
<dbReference type="EC" id="3.1.1.-" evidence="3"/>
<dbReference type="Proteomes" id="UP000677515">
    <property type="component" value="Chromosome"/>
</dbReference>
<protein>
    <recommendedName>
        <fullName evidence="3">Carboxylic ester hydrolase</fullName>
        <ecNumber evidence="3">3.1.1.-</ecNumber>
    </recommendedName>
</protein>
<dbReference type="Gene3D" id="3.40.50.1820">
    <property type="entry name" value="alpha/beta hydrolase"/>
    <property type="match status" value="1"/>
</dbReference>
<gene>
    <name evidence="5" type="ORF">ERHA53_25530</name>
</gene>
<dbReference type="InterPro" id="IPR019819">
    <property type="entry name" value="Carboxylesterase_B_CS"/>
</dbReference>
<evidence type="ECO:0000256" key="1">
    <source>
        <dbReference type="ARBA" id="ARBA00005964"/>
    </source>
</evidence>
<dbReference type="PROSITE" id="PS00122">
    <property type="entry name" value="CARBOXYLESTERASE_B_1"/>
    <property type="match status" value="1"/>
</dbReference>
<organism evidence="5 6">
    <name type="scientific">Erwinia rhapontici</name>
    <name type="common">Pectobacterium rhapontici</name>
    <dbReference type="NCBI Taxonomy" id="55212"/>
    <lineage>
        <taxon>Bacteria</taxon>
        <taxon>Pseudomonadati</taxon>
        <taxon>Pseudomonadota</taxon>
        <taxon>Gammaproteobacteria</taxon>
        <taxon>Enterobacterales</taxon>
        <taxon>Erwiniaceae</taxon>
        <taxon>Erwinia</taxon>
    </lineage>
</organism>
<dbReference type="PROSITE" id="PS00941">
    <property type="entry name" value="CARBOXYLESTERASE_B_2"/>
    <property type="match status" value="1"/>
</dbReference>
<accession>A0ABM7N167</accession>
<dbReference type="Pfam" id="PF00135">
    <property type="entry name" value="COesterase"/>
    <property type="match status" value="1"/>
</dbReference>
<dbReference type="InterPro" id="IPR029058">
    <property type="entry name" value="AB_hydrolase_fold"/>
</dbReference>
<dbReference type="GO" id="GO:0016787">
    <property type="term" value="F:hydrolase activity"/>
    <property type="evidence" value="ECO:0007669"/>
    <property type="project" value="UniProtKB-KW"/>
</dbReference>
<evidence type="ECO:0000256" key="3">
    <source>
        <dbReference type="RuleBase" id="RU361235"/>
    </source>
</evidence>
<dbReference type="SUPFAM" id="SSF53474">
    <property type="entry name" value="alpha/beta-Hydrolases"/>
    <property type="match status" value="1"/>
</dbReference>